<dbReference type="AlphaFoldDB" id="A0A087CUZ1"/>
<proteinExistence type="predicted"/>
<organism evidence="3 4">
    <name type="scientific">Bifidobacterium reuteri DSM 23975</name>
    <dbReference type="NCBI Taxonomy" id="1437610"/>
    <lineage>
        <taxon>Bacteria</taxon>
        <taxon>Bacillati</taxon>
        <taxon>Actinomycetota</taxon>
        <taxon>Actinomycetes</taxon>
        <taxon>Bifidobacteriales</taxon>
        <taxon>Bifidobacteriaceae</taxon>
        <taxon>Bifidobacterium</taxon>
    </lineage>
</organism>
<feature type="region of interest" description="Disordered" evidence="1">
    <location>
        <begin position="44"/>
        <end position="69"/>
    </location>
</feature>
<sequence>MPNRAERRAQAKANRKGIPQQYDSTRGRGRSGMIDEYQLQQKSIRLQDGTDGKEWKPSGGKVEEPETVLNTNPNYSDPKMFKAPHSVRQWFRVGSWTLIALAIIGFFVVMWLPSHPFWLIATVSGVFIVGVVSLFFTAGNSKDNPNLDQNGTAV</sequence>
<keyword evidence="2" id="KW-1133">Transmembrane helix</keyword>
<dbReference type="OrthoDB" id="3242741at2"/>
<protein>
    <recommendedName>
        <fullName evidence="5">Tripartite tricarboxylate transporter TctB family protein</fullName>
    </recommendedName>
</protein>
<dbReference type="RefSeq" id="WP_044088308.1">
    <property type="nucleotide sequence ID" value="NZ_JDUW01000001.1"/>
</dbReference>
<dbReference type="eggNOG" id="ENOG5032C84">
    <property type="taxonomic scope" value="Bacteria"/>
</dbReference>
<dbReference type="EMBL" id="JGZK01000003">
    <property type="protein sequence ID" value="KFI87091.1"/>
    <property type="molecule type" value="Genomic_DNA"/>
</dbReference>
<feature type="transmembrane region" description="Helical" evidence="2">
    <location>
        <begin position="117"/>
        <end position="136"/>
    </location>
</feature>
<evidence type="ECO:0000256" key="1">
    <source>
        <dbReference type="SAM" id="MobiDB-lite"/>
    </source>
</evidence>
<feature type="compositionally biased region" description="Basic and acidic residues" evidence="1">
    <location>
        <begin position="48"/>
        <end position="64"/>
    </location>
</feature>
<keyword evidence="4" id="KW-1185">Reference proteome</keyword>
<comment type="caution">
    <text evidence="3">The sequence shown here is derived from an EMBL/GenBank/DDBJ whole genome shotgun (WGS) entry which is preliminary data.</text>
</comment>
<evidence type="ECO:0000256" key="2">
    <source>
        <dbReference type="SAM" id="Phobius"/>
    </source>
</evidence>
<dbReference type="Proteomes" id="UP000028984">
    <property type="component" value="Unassembled WGS sequence"/>
</dbReference>
<evidence type="ECO:0008006" key="5">
    <source>
        <dbReference type="Google" id="ProtNLM"/>
    </source>
</evidence>
<keyword evidence="2" id="KW-0812">Transmembrane</keyword>
<feature type="region of interest" description="Disordered" evidence="1">
    <location>
        <begin position="1"/>
        <end position="31"/>
    </location>
</feature>
<evidence type="ECO:0000313" key="3">
    <source>
        <dbReference type="EMBL" id="KFI87091.1"/>
    </source>
</evidence>
<gene>
    <name evidence="3" type="ORF">BREU_0110</name>
</gene>
<accession>A0A087CUZ1</accession>
<feature type="transmembrane region" description="Helical" evidence="2">
    <location>
        <begin position="90"/>
        <end position="111"/>
    </location>
</feature>
<evidence type="ECO:0000313" key="4">
    <source>
        <dbReference type="Proteomes" id="UP000028984"/>
    </source>
</evidence>
<reference evidence="3 4" key="1">
    <citation type="submission" date="2014-03" db="EMBL/GenBank/DDBJ databases">
        <title>Genomics of Bifidobacteria.</title>
        <authorList>
            <person name="Ventura M."/>
            <person name="Milani C."/>
            <person name="Lugli G.A."/>
        </authorList>
    </citation>
    <scope>NUCLEOTIDE SEQUENCE [LARGE SCALE GENOMIC DNA]</scope>
    <source>
        <strain evidence="3 4">DSM 23975</strain>
    </source>
</reference>
<name>A0A087CUZ1_9BIFI</name>
<keyword evidence="2" id="KW-0472">Membrane</keyword>